<protein>
    <submittedName>
        <fullName evidence="1">Uncharacterized protein</fullName>
    </submittedName>
</protein>
<evidence type="ECO:0000313" key="2">
    <source>
        <dbReference type="Proteomes" id="UP000440614"/>
    </source>
</evidence>
<name>A0A0P0FGG4_BACT4</name>
<dbReference type="InterPro" id="IPR043746">
    <property type="entry name" value="DUF5691"/>
</dbReference>
<sequence length="491" mass="56727">MNLTDHIINVALLGTATRELITTDFPEELQETLRDIQAKAEDAEALFYQQSALGFAFARAGVEAQSIAGVTNVTEAPEEDKPYFLREVGELLTSLYLNKNQYLLLYAYRRAADKGKLIPPAYLQTLLRRAFDRNNLYRYEEQHWLSLLAGQRGRWLLPQMGFPVWGESGNETWETASHEERKRMLTNLRKNSPEQGLALLQTELKNESAAHRDELIQCLRWGLSKSDEAFLQEIVATDRSSNVKETARRLLCSLPDSELVKIYEELLRGKLHFNFLLGWSYDKIEFTPEMKKLGLEEVSSNKNEKDDRFLLRQLAERVPLSFWSEFYDCAPEKAAGKLAKNPPFQKLFDLSKPILNFNDSGWAYHTLKENADEKMADALMGLLPSSQREEIAFQSERGGYIPDSWFNEDGIGWGMKFSTRVFQRMLRNNYYLPKETAEQLALYFPSEMRKPIEQIALATAAQENNTSTRFCRLMMEYMDLKQRIDTLLNND</sequence>
<organism evidence="1 2">
    <name type="scientific">Bacteroides thetaiotaomicron</name>
    <dbReference type="NCBI Taxonomy" id="818"/>
    <lineage>
        <taxon>Bacteria</taxon>
        <taxon>Pseudomonadati</taxon>
        <taxon>Bacteroidota</taxon>
        <taxon>Bacteroidia</taxon>
        <taxon>Bacteroidales</taxon>
        <taxon>Bacteroidaceae</taxon>
        <taxon>Bacteroides</taxon>
    </lineage>
</organism>
<dbReference type="EMBL" id="WCSY01000053">
    <property type="protein sequence ID" value="KAB4304224.1"/>
    <property type="molecule type" value="Genomic_DNA"/>
</dbReference>
<gene>
    <name evidence="1" type="ORF">GAO51_28775</name>
</gene>
<dbReference type="Pfam" id="PF18944">
    <property type="entry name" value="DUF5691"/>
    <property type="match status" value="1"/>
</dbReference>
<dbReference type="AlphaFoldDB" id="A0A0P0FGG4"/>
<proteinExistence type="predicted"/>
<evidence type="ECO:0000313" key="1">
    <source>
        <dbReference type="EMBL" id="KAB4304224.1"/>
    </source>
</evidence>
<dbReference type="KEGG" id="btho:Btheta7330_00500"/>
<accession>A0A0P0FGG4</accession>
<dbReference type="Proteomes" id="UP000440614">
    <property type="component" value="Unassembled WGS sequence"/>
</dbReference>
<reference evidence="1 2" key="1">
    <citation type="journal article" date="2019" name="Nat. Med.">
        <title>A library of human gut bacterial isolates paired with longitudinal multiomics data enables mechanistic microbiome research.</title>
        <authorList>
            <person name="Poyet M."/>
            <person name="Groussin M."/>
            <person name="Gibbons S.M."/>
            <person name="Avila-Pacheco J."/>
            <person name="Jiang X."/>
            <person name="Kearney S.M."/>
            <person name="Perrotta A.R."/>
            <person name="Berdy B."/>
            <person name="Zhao S."/>
            <person name="Lieberman T.D."/>
            <person name="Swanson P.K."/>
            <person name="Smith M."/>
            <person name="Roesemann S."/>
            <person name="Alexander J.E."/>
            <person name="Rich S.A."/>
            <person name="Livny J."/>
            <person name="Vlamakis H."/>
            <person name="Clish C."/>
            <person name="Bullock K."/>
            <person name="Deik A."/>
            <person name="Scott J."/>
            <person name="Pierce K.A."/>
            <person name="Xavier R.J."/>
            <person name="Alm E.J."/>
        </authorList>
    </citation>
    <scope>NUCLEOTIDE SEQUENCE [LARGE SCALE GENOMIC DNA]</scope>
    <source>
        <strain evidence="1 2">BIOML-A188</strain>
    </source>
</reference>
<dbReference type="RefSeq" id="WP_061473358.1">
    <property type="nucleotide sequence ID" value="NZ_CAXVLI010000021.1"/>
</dbReference>
<comment type="caution">
    <text evidence="1">The sequence shown here is derived from an EMBL/GenBank/DDBJ whole genome shotgun (WGS) entry which is preliminary data.</text>
</comment>